<proteinExistence type="predicted"/>
<accession>A0A6B0YYF3</accession>
<dbReference type="InterPro" id="IPR023210">
    <property type="entry name" value="NADP_OxRdtase_dom"/>
</dbReference>
<dbReference type="InterPro" id="IPR020471">
    <property type="entry name" value="AKR"/>
</dbReference>
<dbReference type="Pfam" id="PF00248">
    <property type="entry name" value="Aldo_ket_red"/>
    <property type="match status" value="1"/>
</dbReference>
<feature type="domain" description="NADP-dependent oxidoreductase" evidence="1">
    <location>
        <begin position="20"/>
        <end position="308"/>
    </location>
</feature>
<dbReference type="Gene3D" id="3.20.20.100">
    <property type="entry name" value="NADP-dependent oxidoreductase domain"/>
    <property type="match status" value="1"/>
</dbReference>
<dbReference type="GO" id="GO:0005829">
    <property type="term" value="C:cytosol"/>
    <property type="evidence" value="ECO:0007669"/>
    <property type="project" value="TreeGrafter"/>
</dbReference>
<evidence type="ECO:0000313" key="2">
    <source>
        <dbReference type="EMBL" id="MXY94428.1"/>
    </source>
</evidence>
<name>A0A6B0YYF3_9CHLR</name>
<dbReference type="EMBL" id="VXRG01000109">
    <property type="protein sequence ID" value="MXY94428.1"/>
    <property type="molecule type" value="Genomic_DNA"/>
</dbReference>
<dbReference type="InterPro" id="IPR036812">
    <property type="entry name" value="NAD(P)_OxRdtase_dom_sf"/>
</dbReference>
<organism evidence="2">
    <name type="scientific">Caldilineaceae bacterium SB0664_bin_27</name>
    <dbReference type="NCBI Taxonomy" id="2605260"/>
    <lineage>
        <taxon>Bacteria</taxon>
        <taxon>Bacillati</taxon>
        <taxon>Chloroflexota</taxon>
        <taxon>Caldilineae</taxon>
        <taxon>Caldilineales</taxon>
        <taxon>Caldilineaceae</taxon>
    </lineage>
</organism>
<dbReference type="PANTHER" id="PTHR42686:SF1">
    <property type="entry name" value="GH17980P-RELATED"/>
    <property type="match status" value="1"/>
</dbReference>
<sequence>MKADALPSAKVGKTNLQVTRLGMGTAPIGNLYDPIDDAEALATVQRSYENGIRFFDTAPLYGTGEAERRLGAALRGVPRDEVVIQTKIGRIVRPDKSIYFDYSRDGVMKSIEDSLERLGMDRVDILLVHDPDFENEEVHFRQAMDEAFPALVDLREQGVIGAVGAGMNQWEMEWEFAKNIDVNCFLLAGRYTLLEQTSLEFLNWCTENDVSIFLGGVYNSGILATGPISGAKYNYEDAPAEILAKAGRLQEITTRHGVPLHVAALHFAGAHPAIASLVIGSATTVEADDNRAIWDVEAPAAMWQDLHESGLIESGAPLPG</sequence>
<evidence type="ECO:0000259" key="1">
    <source>
        <dbReference type="Pfam" id="PF00248"/>
    </source>
</evidence>
<protein>
    <submittedName>
        <fullName evidence="2">Aldo/keto reductase</fullName>
    </submittedName>
</protein>
<comment type="caution">
    <text evidence="2">The sequence shown here is derived from an EMBL/GenBank/DDBJ whole genome shotgun (WGS) entry which is preliminary data.</text>
</comment>
<dbReference type="PANTHER" id="PTHR42686">
    <property type="entry name" value="GH17980P-RELATED"/>
    <property type="match status" value="1"/>
</dbReference>
<dbReference type="AlphaFoldDB" id="A0A6B0YYF3"/>
<dbReference type="SUPFAM" id="SSF51430">
    <property type="entry name" value="NAD(P)-linked oxidoreductase"/>
    <property type="match status" value="1"/>
</dbReference>
<reference evidence="2" key="1">
    <citation type="submission" date="2019-09" db="EMBL/GenBank/DDBJ databases">
        <title>Characterisation of the sponge microbiome using genome-centric metagenomics.</title>
        <authorList>
            <person name="Engelberts J.P."/>
            <person name="Robbins S.J."/>
            <person name="De Goeij J.M."/>
            <person name="Aranda M."/>
            <person name="Bell S.C."/>
            <person name="Webster N.S."/>
        </authorList>
    </citation>
    <scope>NUCLEOTIDE SEQUENCE</scope>
    <source>
        <strain evidence="2">SB0664_bin_27</strain>
    </source>
</reference>
<dbReference type="GO" id="GO:0016491">
    <property type="term" value="F:oxidoreductase activity"/>
    <property type="evidence" value="ECO:0007669"/>
    <property type="project" value="InterPro"/>
</dbReference>
<gene>
    <name evidence="2" type="ORF">F4Y42_13390</name>
</gene>